<dbReference type="Gene3D" id="1.10.533.10">
    <property type="entry name" value="Death Domain, Fas"/>
    <property type="match status" value="1"/>
</dbReference>
<dbReference type="GO" id="GO:0005737">
    <property type="term" value="C:cytoplasm"/>
    <property type="evidence" value="ECO:0007669"/>
    <property type="project" value="UniProtKB-ARBA"/>
</dbReference>
<keyword evidence="3" id="KW-0399">Innate immunity</keyword>
<dbReference type="InterPro" id="IPR011029">
    <property type="entry name" value="DEATH-like_dom_sf"/>
</dbReference>
<keyword evidence="4" id="KW-0832">Ubl conjugation</keyword>
<reference evidence="8" key="1">
    <citation type="submission" date="2020-04" db="EMBL/GenBank/DDBJ databases">
        <authorList>
            <person name="Neveu A P."/>
        </authorList>
    </citation>
    <scope>NUCLEOTIDE SEQUENCE</scope>
    <source>
        <tissue evidence="8">Whole embryo</tissue>
    </source>
</reference>
<feature type="compositionally biased region" description="Basic and acidic residues" evidence="6">
    <location>
        <begin position="232"/>
        <end position="248"/>
    </location>
</feature>
<evidence type="ECO:0000313" key="8">
    <source>
        <dbReference type="EMBL" id="CAB3240064.1"/>
    </source>
</evidence>
<evidence type="ECO:0000256" key="4">
    <source>
        <dbReference type="ARBA" id="ARBA00022843"/>
    </source>
</evidence>
<evidence type="ECO:0000259" key="7">
    <source>
        <dbReference type="Pfam" id="PF16739"/>
    </source>
</evidence>
<accession>A0A6F9DAP4</accession>
<gene>
    <name evidence="8" type="primary">Dspp-002</name>
</gene>
<evidence type="ECO:0000256" key="2">
    <source>
        <dbReference type="ARBA" id="ARBA00022553"/>
    </source>
</evidence>
<evidence type="ECO:0000256" key="3">
    <source>
        <dbReference type="ARBA" id="ARBA00022588"/>
    </source>
</evidence>
<keyword evidence="5" id="KW-0391">Immunity</keyword>
<dbReference type="EMBL" id="LR784662">
    <property type="protein sequence ID" value="CAB3240064.1"/>
    <property type="molecule type" value="mRNA"/>
</dbReference>
<organism evidence="8">
    <name type="scientific">Phallusia mammillata</name>
    <dbReference type="NCBI Taxonomy" id="59560"/>
    <lineage>
        <taxon>Eukaryota</taxon>
        <taxon>Metazoa</taxon>
        <taxon>Chordata</taxon>
        <taxon>Tunicata</taxon>
        <taxon>Ascidiacea</taxon>
        <taxon>Phlebobranchia</taxon>
        <taxon>Ascidiidae</taxon>
        <taxon>Phallusia</taxon>
    </lineage>
</organism>
<evidence type="ECO:0000256" key="6">
    <source>
        <dbReference type="SAM" id="MobiDB-lite"/>
    </source>
</evidence>
<proteinExistence type="evidence at transcript level"/>
<dbReference type="AlphaFoldDB" id="A0A6F9DAP4"/>
<dbReference type="GO" id="GO:0045087">
    <property type="term" value="P:innate immune response"/>
    <property type="evidence" value="ECO:0007669"/>
    <property type="project" value="UniProtKB-KW"/>
</dbReference>
<keyword evidence="2" id="KW-0597">Phosphoprotein</keyword>
<feature type="region of interest" description="Disordered" evidence="6">
    <location>
        <begin position="218"/>
        <end position="248"/>
    </location>
</feature>
<name>A0A6F9DAP4_9ASCI</name>
<feature type="compositionally biased region" description="Polar residues" evidence="6">
    <location>
        <begin position="218"/>
        <end position="231"/>
    </location>
</feature>
<sequence>MPVPTSQRSRSFIEQLDTTLAEKIKKGEVKRKLMKKIDAIDIMEHMDCFSGRTKQEIEQTQNRVGQERAAAKFVEEVKRFDSWSVQFLDALYFSGHEDLAKEIYHDYIPPESLQELPPRDLQPADSPPPYALDDPLKTHQTVPKTNGSVQVYRSIQDQQNAFQKVQSPTAAHNEITQESNASGMEQSENIHLQLPLKDMKHKMEKLSINASIPFSTAQFSNEVSQRESSLYKTDDVKISTESHPDSQQ</sequence>
<evidence type="ECO:0000256" key="1">
    <source>
        <dbReference type="ARBA" id="ARBA00022499"/>
    </source>
</evidence>
<dbReference type="Pfam" id="PF16739">
    <property type="entry name" value="CARD_2"/>
    <property type="match status" value="1"/>
</dbReference>
<feature type="domain" description="Caspase recruitment" evidence="7">
    <location>
        <begin position="30"/>
        <end position="106"/>
    </location>
</feature>
<protein>
    <submittedName>
        <fullName evidence="8">Dentin sialophosphoprotein</fullName>
    </submittedName>
</protein>
<evidence type="ECO:0000256" key="5">
    <source>
        <dbReference type="ARBA" id="ARBA00022859"/>
    </source>
</evidence>
<dbReference type="InterPro" id="IPR031964">
    <property type="entry name" value="CARD_dom"/>
</dbReference>
<keyword evidence="1" id="KW-1017">Isopeptide bond</keyword>